<dbReference type="GO" id="GO:0005524">
    <property type="term" value="F:ATP binding"/>
    <property type="evidence" value="ECO:0007669"/>
    <property type="project" value="UniProtKB-KW"/>
</dbReference>
<feature type="transmembrane region" description="Helical" evidence="7">
    <location>
        <begin position="55"/>
        <end position="79"/>
    </location>
</feature>
<evidence type="ECO:0000256" key="5">
    <source>
        <dbReference type="ARBA" id="ARBA00022989"/>
    </source>
</evidence>
<dbReference type="PROSITE" id="PS50893">
    <property type="entry name" value="ABC_TRANSPORTER_2"/>
    <property type="match status" value="1"/>
</dbReference>
<dbReference type="PANTHER" id="PTHR43394:SF1">
    <property type="entry name" value="ATP-BINDING CASSETTE SUB-FAMILY B MEMBER 10, MITOCHONDRIAL"/>
    <property type="match status" value="1"/>
</dbReference>
<feature type="transmembrane region" description="Helical" evidence="7">
    <location>
        <begin position="163"/>
        <end position="180"/>
    </location>
</feature>
<dbReference type="EMBL" id="JAJEKE010000011">
    <property type="protein sequence ID" value="MCQ1530331.1"/>
    <property type="molecule type" value="Genomic_DNA"/>
</dbReference>
<sequence>MGKIKKFIKYYGPYKKIFFMDMLCAFAAAGVDLLFPVVVRFLLNEAIAKGGGASASLIIKIGLLMLALYFVQYACNYFVTAWGHIMGARMEYDMRNDIFNHLQKLSFSFYDNNKTGQLMSRIVNDLFDISELAHHGPEEIFISLVKIIGSFLILLSVDWRLTLIVFAFIPPMAYFAFVYNKKMRSVFMRNRQKIADVNSQLEDSISGVRVVKSFSNENIEIFKFNKGNLEFLHTKEESYGYMGKFFSGVTLFQGMIYVITIISGALLMRTGSVKPTDLVAFLLYINTLLNPIRALINFTEQFQKGMTGFERFLDILNTEPDILDSEDSIEINEVKGKITFDNVSFRYSTGKYVLDNINLNVEPGETVALVGPSGGGKSTICSLIPRFYEATEGQILLDDIDVKNIKLKSLRKNIGIVQQDVYLFAGTVMENIRYGKPEATESEVIEAAKQANAHDFIMELEKGYDTYVGERGVKLSGGQKQRISIARVFLKNPPVLILDEATSALDNQSEKIVQDSLEKLSTNRTTFVIAHRLSTIRNAKTILVLTDNGIVEKGSHSELIKNNGEYANLYYAQFMDDDEMSI</sequence>
<feature type="transmembrane region" description="Helical" evidence="7">
    <location>
        <begin position="245"/>
        <end position="266"/>
    </location>
</feature>
<keyword evidence="3" id="KW-0547">Nucleotide-binding</keyword>
<keyword evidence="6 7" id="KW-0472">Membrane</keyword>
<dbReference type="PROSITE" id="PS50929">
    <property type="entry name" value="ABC_TM1F"/>
    <property type="match status" value="1"/>
</dbReference>
<dbReference type="PROSITE" id="PS00211">
    <property type="entry name" value="ABC_TRANSPORTER_1"/>
    <property type="match status" value="1"/>
</dbReference>
<dbReference type="Pfam" id="PF00005">
    <property type="entry name" value="ABC_tran"/>
    <property type="match status" value="1"/>
</dbReference>
<dbReference type="InterPro" id="IPR003593">
    <property type="entry name" value="AAA+_ATPase"/>
</dbReference>
<evidence type="ECO:0000259" key="9">
    <source>
        <dbReference type="PROSITE" id="PS50929"/>
    </source>
</evidence>
<dbReference type="CDD" id="cd03251">
    <property type="entry name" value="ABCC_MsbA"/>
    <property type="match status" value="1"/>
</dbReference>
<dbReference type="SMART" id="SM00382">
    <property type="entry name" value="AAA"/>
    <property type="match status" value="1"/>
</dbReference>
<dbReference type="Proteomes" id="UP001651880">
    <property type="component" value="Unassembled WGS sequence"/>
</dbReference>
<dbReference type="InterPro" id="IPR039421">
    <property type="entry name" value="Type_1_exporter"/>
</dbReference>
<keyword evidence="11" id="KW-1185">Reference proteome</keyword>
<dbReference type="SUPFAM" id="SSF90123">
    <property type="entry name" value="ABC transporter transmembrane region"/>
    <property type="match status" value="1"/>
</dbReference>
<dbReference type="PANTHER" id="PTHR43394">
    <property type="entry name" value="ATP-DEPENDENT PERMEASE MDL1, MITOCHONDRIAL"/>
    <property type="match status" value="1"/>
</dbReference>
<evidence type="ECO:0000256" key="1">
    <source>
        <dbReference type="ARBA" id="ARBA00004651"/>
    </source>
</evidence>
<name>A0ABT1NJ61_9FIRM</name>
<evidence type="ECO:0000256" key="7">
    <source>
        <dbReference type="SAM" id="Phobius"/>
    </source>
</evidence>
<dbReference type="InterPro" id="IPR011527">
    <property type="entry name" value="ABC1_TM_dom"/>
</dbReference>
<feature type="domain" description="ABC transporter" evidence="8">
    <location>
        <begin position="338"/>
        <end position="572"/>
    </location>
</feature>
<accession>A0ABT1NJ61</accession>
<evidence type="ECO:0000259" key="8">
    <source>
        <dbReference type="PROSITE" id="PS50893"/>
    </source>
</evidence>
<feature type="transmembrane region" description="Helical" evidence="7">
    <location>
        <begin position="140"/>
        <end position="157"/>
    </location>
</feature>
<evidence type="ECO:0000256" key="3">
    <source>
        <dbReference type="ARBA" id="ARBA00022741"/>
    </source>
</evidence>
<keyword evidence="4 10" id="KW-0067">ATP-binding</keyword>
<dbReference type="Gene3D" id="3.40.50.300">
    <property type="entry name" value="P-loop containing nucleotide triphosphate hydrolases"/>
    <property type="match status" value="1"/>
</dbReference>
<evidence type="ECO:0000313" key="10">
    <source>
        <dbReference type="EMBL" id="MCQ1530331.1"/>
    </source>
</evidence>
<dbReference type="Pfam" id="PF00664">
    <property type="entry name" value="ABC_membrane"/>
    <property type="match status" value="1"/>
</dbReference>
<dbReference type="CDD" id="cd18549">
    <property type="entry name" value="ABC_6TM_YwjA_like"/>
    <property type="match status" value="1"/>
</dbReference>
<feature type="transmembrane region" description="Helical" evidence="7">
    <location>
        <begin position="21"/>
        <end position="43"/>
    </location>
</feature>
<dbReference type="Gene3D" id="1.20.1560.10">
    <property type="entry name" value="ABC transporter type 1, transmembrane domain"/>
    <property type="match status" value="1"/>
</dbReference>
<dbReference type="InterPro" id="IPR027417">
    <property type="entry name" value="P-loop_NTPase"/>
</dbReference>
<evidence type="ECO:0000313" key="11">
    <source>
        <dbReference type="Proteomes" id="UP001651880"/>
    </source>
</evidence>
<feature type="domain" description="ABC transmembrane type-1" evidence="9">
    <location>
        <begin position="22"/>
        <end position="304"/>
    </location>
</feature>
<evidence type="ECO:0000256" key="4">
    <source>
        <dbReference type="ARBA" id="ARBA00022840"/>
    </source>
</evidence>
<dbReference type="RefSeq" id="WP_255227852.1">
    <property type="nucleotide sequence ID" value="NZ_JAJEKE010000011.1"/>
</dbReference>
<keyword evidence="5 7" id="KW-1133">Transmembrane helix</keyword>
<comment type="subcellular location">
    <subcellularLocation>
        <location evidence="1">Cell membrane</location>
        <topology evidence="1">Multi-pass membrane protein</topology>
    </subcellularLocation>
</comment>
<reference evidence="10 11" key="1">
    <citation type="submission" date="2021-10" db="EMBL/GenBank/DDBJ databases">
        <title>Lutispora strain m25 sp. nov., a thermophilic, non-spore-forming bacterium isolated from a lab-scale methanogenic bioreactor digesting anaerobic sludge.</title>
        <authorList>
            <person name="El Houari A."/>
            <person name="Mcdonald J."/>
        </authorList>
    </citation>
    <scope>NUCLEOTIDE SEQUENCE [LARGE SCALE GENOMIC DNA]</scope>
    <source>
        <strain evidence="11">m25</strain>
    </source>
</reference>
<evidence type="ECO:0000256" key="6">
    <source>
        <dbReference type="ARBA" id="ARBA00023136"/>
    </source>
</evidence>
<organism evidence="10 11">
    <name type="scientific">Lutispora saccharofermentans</name>
    <dbReference type="NCBI Taxonomy" id="3024236"/>
    <lineage>
        <taxon>Bacteria</taxon>
        <taxon>Bacillati</taxon>
        <taxon>Bacillota</taxon>
        <taxon>Clostridia</taxon>
        <taxon>Lutisporales</taxon>
        <taxon>Lutisporaceae</taxon>
        <taxon>Lutispora</taxon>
    </lineage>
</organism>
<gene>
    <name evidence="10" type="ORF">LJD61_12330</name>
</gene>
<dbReference type="InterPro" id="IPR003439">
    <property type="entry name" value="ABC_transporter-like_ATP-bd"/>
</dbReference>
<evidence type="ECO:0000256" key="2">
    <source>
        <dbReference type="ARBA" id="ARBA00022692"/>
    </source>
</evidence>
<comment type="caution">
    <text evidence="10">The sequence shown here is derived from an EMBL/GenBank/DDBJ whole genome shotgun (WGS) entry which is preliminary data.</text>
</comment>
<protein>
    <submittedName>
        <fullName evidence="10">ABC transporter ATP-binding protein/permease</fullName>
    </submittedName>
</protein>
<proteinExistence type="predicted"/>
<dbReference type="InterPro" id="IPR036640">
    <property type="entry name" value="ABC1_TM_sf"/>
</dbReference>
<dbReference type="InterPro" id="IPR017871">
    <property type="entry name" value="ABC_transporter-like_CS"/>
</dbReference>
<dbReference type="SUPFAM" id="SSF52540">
    <property type="entry name" value="P-loop containing nucleoside triphosphate hydrolases"/>
    <property type="match status" value="1"/>
</dbReference>
<keyword evidence="2 7" id="KW-0812">Transmembrane</keyword>